<feature type="domain" description="ABC transporter" evidence="3">
    <location>
        <begin position="2"/>
        <end position="249"/>
    </location>
</feature>
<dbReference type="PANTHER" id="PTHR24220">
    <property type="entry name" value="IMPORT ATP-BINDING PROTEIN"/>
    <property type="match status" value="1"/>
</dbReference>
<evidence type="ECO:0000256" key="1">
    <source>
        <dbReference type="ARBA" id="ARBA00022741"/>
    </source>
</evidence>
<dbReference type="GO" id="GO:0016887">
    <property type="term" value="F:ATP hydrolysis activity"/>
    <property type="evidence" value="ECO:0007669"/>
    <property type="project" value="InterPro"/>
</dbReference>
<dbReference type="GO" id="GO:0005886">
    <property type="term" value="C:plasma membrane"/>
    <property type="evidence" value="ECO:0007669"/>
    <property type="project" value="TreeGrafter"/>
</dbReference>
<accession>A0A5Q4VAH1</accession>
<keyword evidence="2 4" id="KW-0067">ATP-binding</keyword>
<dbReference type="SUPFAM" id="SSF52540">
    <property type="entry name" value="P-loop containing nucleoside triphosphate hydrolases"/>
    <property type="match status" value="1"/>
</dbReference>
<evidence type="ECO:0000313" key="5">
    <source>
        <dbReference type="Proteomes" id="UP000321899"/>
    </source>
</evidence>
<dbReference type="GO" id="GO:0022857">
    <property type="term" value="F:transmembrane transporter activity"/>
    <property type="evidence" value="ECO:0007669"/>
    <property type="project" value="TreeGrafter"/>
</dbReference>
<sequence length="270" mass="29883">MLDIQNLSHTFFPGTPNAVQALQGVSLHIEEESFTAIIGTNGSGKSTLLNAMSGTFLADQGKILLDGQDITRWPEHRRAAPMGRVFQNPFAGTAAEMTLAENLVIAMRRGLKRPLSTALSRQVREEMAERVASLKMGLENRLDNPIGTLSGGQRQALTLLMATWLRPKLLLLDEHTAALDPKSAAQVADLTRRIIRSERLTALMVTHSMQQSVELPDRIVMMHKGKIVEDYAEERKGRVRVPDLMAAFDRVKRGELFDASVAEVVAEQYV</sequence>
<name>A0A5Q4VAH1_9BACT</name>
<dbReference type="InterPro" id="IPR015854">
    <property type="entry name" value="ABC_transpr_LolD-like"/>
</dbReference>
<proteinExistence type="predicted"/>
<dbReference type="OrthoDB" id="9809450at2"/>
<keyword evidence="1" id="KW-0547">Nucleotide-binding</keyword>
<dbReference type="InterPro" id="IPR027417">
    <property type="entry name" value="P-loop_NTPase"/>
</dbReference>
<dbReference type="SMART" id="SM00382">
    <property type="entry name" value="AAA"/>
    <property type="match status" value="1"/>
</dbReference>
<dbReference type="AlphaFoldDB" id="A0A5Q4VAH1"/>
<dbReference type="InterPro" id="IPR017871">
    <property type="entry name" value="ABC_transporter-like_CS"/>
</dbReference>
<dbReference type="Proteomes" id="UP000321899">
    <property type="component" value="Unassembled WGS sequence"/>
</dbReference>
<reference evidence="4 5" key="1">
    <citation type="submission" date="2019-06" db="EMBL/GenBank/DDBJ databases">
        <title>Desulfobotulus mexicanus sp. nov., a novel sulfate-reducing bacterium isolated from the sediment of an alkaline crater lake in Mexico.</title>
        <authorList>
            <person name="Hirschler-Rea A."/>
        </authorList>
    </citation>
    <scope>NUCLEOTIDE SEQUENCE [LARGE SCALE GENOMIC DNA]</scope>
    <source>
        <strain evidence="4 5">PAR22N</strain>
    </source>
</reference>
<dbReference type="PROSITE" id="PS50893">
    <property type="entry name" value="ABC_TRANSPORTER_2"/>
    <property type="match status" value="1"/>
</dbReference>
<protein>
    <submittedName>
        <fullName evidence="4">ATP-binding cassette domain-containing protein</fullName>
    </submittedName>
</protein>
<organism evidence="4 5">
    <name type="scientific">Desulfobotulus mexicanus</name>
    <dbReference type="NCBI Taxonomy" id="2586642"/>
    <lineage>
        <taxon>Bacteria</taxon>
        <taxon>Pseudomonadati</taxon>
        <taxon>Thermodesulfobacteriota</taxon>
        <taxon>Desulfobacteria</taxon>
        <taxon>Desulfobacterales</taxon>
        <taxon>Desulfobacteraceae</taxon>
        <taxon>Desulfobotulus</taxon>
    </lineage>
</organism>
<evidence type="ECO:0000256" key="2">
    <source>
        <dbReference type="ARBA" id="ARBA00022840"/>
    </source>
</evidence>
<evidence type="ECO:0000313" key="4">
    <source>
        <dbReference type="EMBL" id="TYT74729.1"/>
    </source>
</evidence>
<dbReference type="EMBL" id="VDMB01000009">
    <property type="protein sequence ID" value="TYT74729.1"/>
    <property type="molecule type" value="Genomic_DNA"/>
</dbReference>
<dbReference type="InterPro" id="IPR003439">
    <property type="entry name" value="ABC_transporter-like_ATP-bd"/>
</dbReference>
<evidence type="ECO:0000259" key="3">
    <source>
        <dbReference type="PROSITE" id="PS50893"/>
    </source>
</evidence>
<dbReference type="Gene3D" id="3.40.50.300">
    <property type="entry name" value="P-loop containing nucleotide triphosphate hydrolases"/>
    <property type="match status" value="1"/>
</dbReference>
<keyword evidence="5" id="KW-1185">Reference proteome</keyword>
<dbReference type="PANTHER" id="PTHR24220:SF692">
    <property type="entry name" value="ABC TRANSPORTER DOMAIN-CONTAINING PROTEIN"/>
    <property type="match status" value="1"/>
</dbReference>
<dbReference type="InterPro" id="IPR003593">
    <property type="entry name" value="AAA+_ATPase"/>
</dbReference>
<gene>
    <name evidence="4" type="ORF">FIM25_08855</name>
</gene>
<comment type="caution">
    <text evidence="4">The sequence shown here is derived from an EMBL/GenBank/DDBJ whole genome shotgun (WGS) entry which is preliminary data.</text>
</comment>
<dbReference type="PROSITE" id="PS00211">
    <property type="entry name" value="ABC_TRANSPORTER_1"/>
    <property type="match status" value="1"/>
</dbReference>
<dbReference type="Pfam" id="PF00005">
    <property type="entry name" value="ABC_tran"/>
    <property type="match status" value="1"/>
</dbReference>
<dbReference type="GO" id="GO:0005524">
    <property type="term" value="F:ATP binding"/>
    <property type="evidence" value="ECO:0007669"/>
    <property type="project" value="UniProtKB-KW"/>
</dbReference>